<gene>
    <name evidence="2" type="ORF">GO493_17145</name>
</gene>
<dbReference type="Gene3D" id="3.40.50.10140">
    <property type="entry name" value="Toll/interleukin-1 receptor homology (TIR) domain"/>
    <property type="match status" value="1"/>
</dbReference>
<proteinExistence type="predicted"/>
<evidence type="ECO:0000313" key="3">
    <source>
        <dbReference type="Proteomes" id="UP000461730"/>
    </source>
</evidence>
<dbReference type="EMBL" id="WRXN01000007">
    <property type="protein sequence ID" value="MVT10001.1"/>
    <property type="molecule type" value="Genomic_DNA"/>
</dbReference>
<accession>A0A7K1U6L1</accession>
<dbReference type="AlphaFoldDB" id="A0A7K1U6L1"/>
<dbReference type="Proteomes" id="UP000461730">
    <property type="component" value="Unassembled WGS sequence"/>
</dbReference>
<organism evidence="2 3">
    <name type="scientific">Chitinophaga tropicalis</name>
    <dbReference type="NCBI Taxonomy" id="2683588"/>
    <lineage>
        <taxon>Bacteria</taxon>
        <taxon>Pseudomonadati</taxon>
        <taxon>Bacteroidota</taxon>
        <taxon>Chitinophagia</taxon>
        <taxon>Chitinophagales</taxon>
        <taxon>Chitinophagaceae</taxon>
        <taxon>Chitinophaga</taxon>
    </lineage>
</organism>
<name>A0A7K1U6L1_9BACT</name>
<comment type="caution">
    <text evidence="2">The sequence shown here is derived from an EMBL/GenBank/DDBJ whole genome shotgun (WGS) entry which is preliminary data.</text>
</comment>
<dbReference type="SUPFAM" id="SSF52200">
    <property type="entry name" value="Toll/Interleukin receptor TIR domain"/>
    <property type="match status" value="1"/>
</dbReference>
<dbReference type="InterPro" id="IPR019302">
    <property type="entry name" value="CAP12/PCTIR_TIR_dom"/>
</dbReference>
<keyword evidence="3" id="KW-1185">Reference proteome</keyword>
<feature type="domain" description="TIR" evidence="1">
    <location>
        <begin position="160"/>
        <end position="296"/>
    </location>
</feature>
<dbReference type="Pfam" id="PF10137">
    <property type="entry name" value="CAP12-PCTIR_TIR"/>
    <property type="match status" value="1"/>
</dbReference>
<evidence type="ECO:0000259" key="1">
    <source>
        <dbReference type="PROSITE" id="PS50104"/>
    </source>
</evidence>
<evidence type="ECO:0000313" key="2">
    <source>
        <dbReference type="EMBL" id="MVT10001.1"/>
    </source>
</evidence>
<sequence>MQAYKPRIFVSCIYKLEKDSPQRRIKDETIKQIRNAGFEPQIFMEAGLAEDMVWNFDTVYSILKKCDGAVILGLGRWSMSNEKESAKIPTEYNHYEGALAASLKLPLLILSEEGIADRGIFYNGGGFIYTSIPSTADNNWFNNDEYFIGRFNAWKRAVNNRFQVFLGYSGEAKDVANSLVAFLTNRLNLRVKEYRANFVQGGTILEEIENAVNTCQCAIFLFTASDKLENNENQASPRDNVIFEAGYFMKAKGKERVLIIREEGTKMPADIGGNIYLPLKNRNDISTIAADVQYFLENRL</sequence>
<dbReference type="GO" id="GO:0050135">
    <property type="term" value="F:NADP+ nucleosidase activity"/>
    <property type="evidence" value="ECO:0007669"/>
    <property type="project" value="InterPro"/>
</dbReference>
<dbReference type="GO" id="GO:0007165">
    <property type="term" value="P:signal transduction"/>
    <property type="evidence" value="ECO:0007669"/>
    <property type="project" value="InterPro"/>
</dbReference>
<dbReference type="RefSeq" id="WP_157307448.1">
    <property type="nucleotide sequence ID" value="NZ_WRXN01000007.1"/>
</dbReference>
<dbReference type="PROSITE" id="PS50104">
    <property type="entry name" value="TIR"/>
    <property type="match status" value="1"/>
</dbReference>
<protein>
    <submittedName>
        <fullName evidence="2">TIR domain-containing protein</fullName>
    </submittedName>
</protein>
<dbReference type="InterPro" id="IPR000157">
    <property type="entry name" value="TIR_dom"/>
</dbReference>
<reference evidence="2 3" key="1">
    <citation type="submission" date="2019-12" db="EMBL/GenBank/DDBJ databases">
        <title>Chitinophaga sp. strain ysch24 (GDMCC 1.1355), whole genome shotgun sequence.</title>
        <authorList>
            <person name="Zhang X."/>
        </authorList>
    </citation>
    <scope>NUCLEOTIDE SEQUENCE [LARGE SCALE GENOMIC DNA]</scope>
    <source>
        <strain evidence="3">ysch24</strain>
    </source>
</reference>
<dbReference type="InterPro" id="IPR035897">
    <property type="entry name" value="Toll_tir_struct_dom_sf"/>
</dbReference>